<proteinExistence type="predicted"/>
<dbReference type="Pfam" id="PF02518">
    <property type="entry name" value="HATPase_c"/>
    <property type="match status" value="1"/>
</dbReference>
<keyword evidence="4" id="KW-1133">Transmembrane helix</keyword>
<dbReference type="SUPFAM" id="SSF55874">
    <property type="entry name" value="ATPase domain of HSP90 chaperone/DNA topoisomerase II/histidine kinase"/>
    <property type="match status" value="1"/>
</dbReference>
<keyword evidence="6" id="KW-0547">Nucleotide-binding</keyword>
<protein>
    <recommendedName>
        <fullName evidence="2">histidine kinase</fullName>
        <ecNumber evidence="2">2.7.13.3</ecNumber>
    </recommendedName>
</protein>
<dbReference type="PROSITE" id="PS50109">
    <property type="entry name" value="HIS_KIN"/>
    <property type="match status" value="1"/>
</dbReference>
<dbReference type="EMBL" id="JBAKAZ010000049">
    <property type="protein sequence ID" value="MEL0630300.1"/>
    <property type="molecule type" value="Genomic_DNA"/>
</dbReference>
<gene>
    <name evidence="6" type="ORF">V6256_11850</name>
</gene>
<evidence type="ECO:0000256" key="1">
    <source>
        <dbReference type="ARBA" id="ARBA00000085"/>
    </source>
</evidence>
<keyword evidence="4" id="KW-0472">Membrane</keyword>
<name>A0ABU9GST1_9GAMM</name>
<dbReference type="InterPro" id="IPR036890">
    <property type="entry name" value="HATPase_C_sf"/>
</dbReference>
<comment type="catalytic activity">
    <reaction evidence="1">
        <text>ATP + protein L-histidine = ADP + protein N-phospho-L-histidine.</text>
        <dbReference type="EC" id="2.7.13.3"/>
    </reaction>
</comment>
<dbReference type="InterPro" id="IPR005467">
    <property type="entry name" value="His_kinase_dom"/>
</dbReference>
<dbReference type="SMART" id="SM00388">
    <property type="entry name" value="HisKA"/>
    <property type="match status" value="1"/>
</dbReference>
<reference evidence="6 7" key="1">
    <citation type="submission" date="2024-02" db="EMBL/GenBank/DDBJ databases">
        <title>Bacteria isolated from the canopy kelp, Nereocystis luetkeana.</title>
        <authorList>
            <person name="Pfister C.A."/>
            <person name="Younker I.T."/>
            <person name="Light S.H."/>
        </authorList>
    </citation>
    <scope>NUCLEOTIDE SEQUENCE [LARGE SCALE GENOMIC DNA]</scope>
    <source>
        <strain evidence="6 7">TI.1.05</strain>
    </source>
</reference>
<evidence type="ECO:0000256" key="3">
    <source>
        <dbReference type="ARBA" id="ARBA00022553"/>
    </source>
</evidence>
<comment type="caution">
    <text evidence="6">The sequence shown here is derived from an EMBL/GenBank/DDBJ whole genome shotgun (WGS) entry which is preliminary data.</text>
</comment>
<organism evidence="6 7">
    <name type="scientific">Psychromonas aquatilis</name>
    <dbReference type="NCBI Taxonomy" id="2005072"/>
    <lineage>
        <taxon>Bacteria</taxon>
        <taxon>Pseudomonadati</taxon>
        <taxon>Pseudomonadota</taxon>
        <taxon>Gammaproteobacteria</taxon>
        <taxon>Alteromonadales</taxon>
        <taxon>Psychromonadaceae</taxon>
        <taxon>Psychromonas</taxon>
    </lineage>
</organism>
<dbReference type="Gene3D" id="3.30.565.10">
    <property type="entry name" value="Histidine kinase-like ATPase, C-terminal domain"/>
    <property type="match status" value="1"/>
</dbReference>
<dbReference type="InterPro" id="IPR036097">
    <property type="entry name" value="HisK_dim/P_sf"/>
</dbReference>
<keyword evidence="6" id="KW-0067">ATP-binding</keyword>
<dbReference type="InterPro" id="IPR003594">
    <property type="entry name" value="HATPase_dom"/>
</dbReference>
<evidence type="ECO:0000259" key="5">
    <source>
        <dbReference type="PROSITE" id="PS50109"/>
    </source>
</evidence>
<keyword evidence="7" id="KW-1185">Reference proteome</keyword>
<dbReference type="SUPFAM" id="SSF47384">
    <property type="entry name" value="Homodimeric domain of signal transducing histidine kinase"/>
    <property type="match status" value="1"/>
</dbReference>
<dbReference type="Pfam" id="PF00512">
    <property type="entry name" value="HisKA"/>
    <property type="match status" value="1"/>
</dbReference>
<feature type="domain" description="Histidine kinase" evidence="5">
    <location>
        <begin position="311"/>
        <end position="525"/>
    </location>
</feature>
<keyword evidence="3" id="KW-0597">Phosphoprotein</keyword>
<dbReference type="Gene3D" id="1.10.287.130">
    <property type="match status" value="1"/>
</dbReference>
<dbReference type="Proteomes" id="UP001369082">
    <property type="component" value="Unassembled WGS sequence"/>
</dbReference>
<dbReference type="PANTHER" id="PTHR43065">
    <property type="entry name" value="SENSOR HISTIDINE KINASE"/>
    <property type="match status" value="1"/>
</dbReference>
<evidence type="ECO:0000313" key="6">
    <source>
        <dbReference type="EMBL" id="MEL0630300.1"/>
    </source>
</evidence>
<dbReference type="RefSeq" id="WP_341598428.1">
    <property type="nucleotide sequence ID" value="NZ_JBAKAZ010000049.1"/>
</dbReference>
<evidence type="ECO:0000256" key="4">
    <source>
        <dbReference type="SAM" id="Phobius"/>
    </source>
</evidence>
<dbReference type="GO" id="GO:0005524">
    <property type="term" value="F:ATP binding"/>
    <property type="evidence" value="ECO:0007669"/>
    <property type="project" value="UniProtKB-KW"/>
</dbReference>
<dbReference type="InterPro" id="IPR004358">
    <property type="entry name" value="Sig_transdc_His_kin-like_C"/>
</dbReference>
<dbReference type="PANTHER" id="PTHR43065:SF42">
    <property type="entry name" value="TWO-COMPONENT SENSOR PPRA"/>
    <property type="match status" value="1"/>
</dbReference>
<dbReference type="EC" id="2.7.13.3" evidence="2"/>
<dbReference type="CDD" id="cd00082">
    <property type="entry name" value="HisKA"/>
    <property type="match status" value="1"/>
</dbReference>
<keyword evidence="4" id="KW-0812">Transmembrane</keyword>
<accession>A0ABU9GST1</accession>
<dbReference type="PRINTS" id="PR00344">
    <property type="entry name" value="BCTRLSENSOR"/>
</dbReference>
<dbReference type="InterPro" id="IPR003661">
    <property type="entry name" value="HisK_dim/P_dom"/>
</dbReference>
<feature type="transmembrane region" description="Helical" evidence="4">
    <location>
        <begin position="246"/>
        <end position="266"/>
    </location>
</feature>
<dbReference type="SMART" id="SM00387">
    <property type="entry name" value="HATPase_c"/>
    <property type="match status" value="1"/>
</dbReference>
<evidence type="ECO:0000256" key="2">
    <source>
        <dbReference type="ARBA" id="ARBA00012438"/>
    </source>
</evidence>
<evidence type="ECO:0000313" key="7">
    <source>
        <dbReference type="Proteomes" id="UP001369082"/>
    </source>
</evidence>
<sequence>MKSNIISILIFLVGLSTSYLASVYFTHKEIDKHNQEMQIISKTISFNIRYSIENDAEKIQLLVRHWQSINELNRHWEGDTQILKRQNKFITKIKLFPVIEETAFNLPNNALIRADNDIQRHSQLRARNNLPMESSKVIPSFIYTNQVDYRNEYMVELALQFPVVMDNILVAYVEVSIDLANFLRNKLDTYQITNPFSLSENGLTLFSTLPEKISEDNITQKIMLPFYGHDWILLISSELPQPNKNLYLLLSLLVSFLLAVTVKLLMLNHALQKQNKFNHNKIKHIDSEYRNNQAKLIQSNKLASLGEMASGIAHEINQPLQIICIHTDLCVQNLTIGNYNLVEKSFKAIIEQSERIEKIVKQVGSFGRDSELDAYQKEDPNNIFNNVIDIVLSQYNQDNVELRQIIHRPLPLLFCNKTQIEQVLINILINARDAVETCEEKTVFLKAHVQGENLYIQVSDSGIGIDPHKINNIFTPFYTTKPIGKGTGLGLSISYSIIAQHKGKIEVTSEIGKGSVFTVIIPIEKYTNQRV</sequence>